<protein>
    <submittedName>
        <fullName evidence="1">Uncharacterized protein</fullName>
    </submittedName>
</protein>
<evidence type="ECO:0000313" key="2">
    <source>
        <dbReference type="Proteomes" id="UP000559027"/>
    </source>
</evidence>
<accession>A0A8H5GE42</accession>
<dbReference type="EMBL" id="JAACJO010000001">
    <property type="protein sequence ID" value="KAF5363272.1"/>
    <property type="molecule type" value="Genomic_DNA"/>
</dbReference>
<gene>
    <name evidence="1" type="ORF">D9756_001098</name>
</gene>
<organism evidence="1 2">
    <name type="scientific">Leucocoprinus leucothites</name>
    <dbReference type="NCBI Taxonomy" id="201217"/>
    <lineage>
        <taxon>Eukaryota</taxon>
        <taxon>Fungi</taxon>
        <taxon>Dikarya</taxon>
        <taxon>Basidiomycota</taxon>
        <taxon>Agaricomycotina</taxon>
        <taxon>Agaricomycetes</taxon>
        <taxon>Agaricomycetidae</taxon>
        <taxon>Agaricales</taxon>
        <taxon>Agaricineae</taxon>
        <taxon>Agaricaceae</taxon>
        <taxon>Leucocoprinus</taxon>
    </lineage>
</organism>
<name>A0A8H5GE42_9AGAR</name>
<reference evidence="1 2" key="1">
    <citation type="journal article" date="2020" name="ISME J.">
        <title>Uncovering the hidden diversity of litter-decomposition mechanisms in mushroom-forming fungi.</title>
        <authorList>
            <person name="Floudas D."/>
            <person name="Bentzer J."/>
            <person name="Ahren D."/>
            <person name="Johansson T."/>
            <person name="Persson P."/>
            <person name="Tunlid A."/>
        </authorList>
    </citation>
    <scope>NUCLEOTIDE SEQUENCE [LARGE SCALE GENOMIC DNA]</scope>
    <source>
        <strain evidence="1 2">CBS 146.42</strain>
    </source>
</reference>
<evidence type="ECO:0000313" key="1">
    <source>
        <dbReference type="EMBL" id="KAF5363272.1"/>
    </source>
</evidence>
<keyword evidence="2" id="KW-1185">Reference proteome</keyword>
<dbReference type="AlphaFoldDB" id="A0A8H5GE42"/>
<sequence length="124" mass="13656">MIIAVANVVGWWFRYSQFTIHFQTSPLITTNYKYLETMKFIALATFVAAATQLVLADTTTTDNQAGNWGNGGYGHGNCVDLCYENWEPCAAGLYSKRVGDCWTCCYDNDGNGNGGNWGNGGNDW</sequence>
<comment type="caution">
    <text evidence="1">The sequence shown here is derived from an EMBL/GenBank/DDBJ whole genome shotgun (WGS) entry which is preliminary data.</text>
</comment>
<proteinExistence type="predicted"/>
<dbReference type="Proteomes" id="UP000559027">
    <property type="component" value="Unassembled WGS sequence"/>
</dbReference>